<name>A0A382ZIW9_9ZZZZ</name>
<organism evidence="1">
    <name type="scientific">marine metagenome</name>
    <dbReference type="NCBI Taxonomy" id="408172"/>
    <lineage>
        <taxon>unclassified sequences</taxon>
        <taxon>metagenomes</taxon>
        <taxon>ecological metagenomes</taxon>
    </lineage>
</organism>
<sequence>MGWFGGSSQKPGDEFDLNRPRILNSWSNTYDSGYENIRNYIESKIGPLQINDANLQNKLSNMVVEGNKKTYEEWLDYSRDFINVKIDGNNTLVNIQSPNLPKYKYMKAWIKTGIANGLRKSLRYLGFEWNRKYRVYLKKNSTMTLDELAHVIGMDRVKGKNSGLEAYCGQVAYR</sequence>
<accession>A0A382ZIW9</accession>
<feature type="non-terminal residue" evidence="1">
    <location>
        <position position="174"/>
    </location>
</feature>
<gene>
    <name evidence="1" type="ORF">METZ01_LOCUS447502</name>
</gene>
<dbReference type="AlphaFoldDB" id="A0A382ZIW9"/>
<evidence type="ECO:0000313" key="1">
    <source>
        <dbReference type="EMBL" id="SVD94648.1"/>
    </source>
</evidence>
<proteinExistence type="predicted"/>
<reference evidence="1" key="1">
    <citation type="submission" date="2018-05" db="EMBL/GenBank/DDBJ databases">
        <authorList>
            <person name="Lanie J.A."/>
            <person name="Ng W.-L."/>
            <person name="Kazmierczak K.M."/>
            <person name="Andrzejewski T.M."/>
            <person name="Davidsen T.M."/>
            <person name="Wayne K.J."/>
            <person name="Tettelin H."/>
            <person name="Glass J.I."/>
            <person name="Rusch D."/>
            <person name="Podicherti R."/>
            <person name="Tsui H.-C.T."/>
            <person name="Winkler M.E."/>
        </authorList>
    </citation>
    <scope>NUCLEOTIDE SEQUENCE</scope>
</reference>
<protein>
    <submittedName>
        <fullName evidence="1">Uncharacterized protein</fullName>
    </submittedName>
</protein>
<dbReference type="EMBL" id="UINC01183749">
    <property type="protein sequence ID" value="SVD94648.1"/>
    <property type="molecule type" value="Genomic_DNA"/>
</dbReference>